<reference evidence="1" key="1">
    <citation type="submission" date="2020-02" db="EMBL/GenBank/DDBJ databases">
        <authorList>
            <person name="Meier V. D."/>
        </authorList>
    </citation>
    <scope>NUCLEOTIDE SEQUENCE</scope>
    <source>
        <strain evidence="1">AVDCRST_MAG43</strain>
    </source>
</reference>
<protein>
    <submittedName>
        <fullName evidence="1">Uncharacterized protein</fullName>
    </submittedName>
</protein>
<name>A0A6J4US01_9BACT</name>
<proteinExistence type="predicted"/>
<organism evidence="1">
    <name type="scientific">uncultured Thermomicrobiales bacterium</name>
    <dbReference type="NCBI Taxonomy" id="1645740"/>
    <lineage>
        <taxon>Bacteria</taxon>
        <taxon>Pseudomonadati</taxon>
        <taxon>Thermomicrobiota</taxon>
        <taxon>Thermomicrobia</taxon>
        <taxon>Thermomicrobiales</taxon>
        <taxon>environmental samples</taxon>
    </lineage>
</organism>
<gene>
    <name evidence="1" type="ORF">AVDCRST_MAG43-1732</name>
</gene>
<sequence>MTYQGNTPEYAKHEKMLPLRAGEEGVGSLWSVRRRLFPLSNGAGGRVADGRTAEIIRRTE</sequence>
<accession>A0A6J4US01</accession>
<evidence type="ECO:0000313" key="1">
    <source>
        <dbReference type="EMBL" id="CAA9558837.1"/>
    </source>
</evidence>
<dbReference type="AlphaFoldDB" id="A0A6J4US01"/>
<dbReference type="EMBL" id="CADCWI010000090">
    <property type="protein sequence ID" value="CAA9558837.1"/>
    <property type="molecule type" value="Genomic_DNA"/>
</dbReference>